<evidence type="ECO:0000256" key="6">
    <source>
        <dbReference type="ARBA" id="ARBA00022968"/>
    </source>
</evidence>
<dbReference type="PANTHER" id="PTHR10412:SF11">
    <property type="entry name" value="MANNOSYL-OLIGOSACCHARIDE GLUCOSIDASE"/>
    <property type="match status" value="1"/>
</dbReference>
<gene>
    <name evidence="17" type="ORF">KABA2_11S02376</name>
</gene>
<evidence type="ECO:0000256" key="3">
    <source>
        <dbReference type="ARBA" id="ARBA00022692"/>
    </source>
</evidence>
<name>A0A8H2ZM50_9SACH</name>
<dbReference type="GO" id="GO:0004573">
    <property type="term" value="F:Glc3Man9GlcNAc2 oligosaccharide glucosidase activity"/>
    <property type="evidence" value="ECO:0007669"/>
    <property type="project" value="UniProtKB-UniRule"/>
</dbReference>
<dbReference type="InterPro" id="IPR038518">
    <property type="entry name" value="Glyco_hydro_63N_sf"/>
</dbReference>
<dbReference type="AlphaFoldDB" id="A0A8H2ZM50"/>
<keyword evidence="18" id="KW-1185">Reference proteome</keyword>
<comment type="subcellular location">
    <subcellularLocation>
        <location evidence="1 12">Endoplasmic reticulum membrane</location>
        <topology evidence="1 12">Single-pass type II membrane protein</topology>
    </subcellularLocation>
</comment>
<evidence type="ECO:0000256" key="7">
    <source>
        <dbReference type="ARBA" id="ARBA00022989"/>
    </source>
</evidence>
<dbReference type="InterPro" id="IPR012341">
    <property type="entry name" value="6hp_glycosidase-like_sf"/>
</dbReference>
<feature type="signal peptide" evidence="14">
    <location>
        <begin position="1"/>
        <end position="20"/>
    </location>
</feature>
<dbReference type="EC" id="3.2.1.106" evidence="11 12"/>
<dbReference type="InterPro" id="IPR031335">
    <property type="entry name" value="Glyco_hydro_63_C"/>
</dbReference>
<dbReference type="Proteomes" id="UP000644660">
    <property type="component" value="Unassembled WGS sequence"/>
</dbReference>
<dbReference type="InterPro" id="IPR031631">
    <property type="entry name" value="Glyco_hydro_63N"/>
</dbReference>
<keyword evidence="6" id="KW-0735">Signal-anchor</keyword>
<keyword evidence="10 12" id="KW-0326">Glycosidase</keyword>
<feature type="domain" description="Glycosyl hydrolase family 63 C-terminal" evidence="15">
    <location>
        <begin position="324"/>
        <end position="834"/>
    </location>
</feature>
<evidence type="ECO:0000256" key="5">
    <source>
        <dbReference type="ARBA" id="ARBA00022824"/>
    </source>
</evidence>
<keyword evidence="7" id="KW-1133">Transmembrane helix</keyword>
<feature type="chain" id="PRO_5034469800" description="Mannosyl-oligosaccharide glucosidase" evidence="14">
    <location>
        <begin position="21"/>
        <end position="839"/>
    </location>
</feature>
<dbReference type="SUPFAM" id="SSF48208">
    <property type="entry name" value="Six-hairpin glycosidases"/>
    <property type="match status" value="1"/>
</dbReference>
<reference evidence="17 18" key="1">
    <citation type="submission" date="2020-05" db="EMBL/GenBank/DDBJ databases">
        <authorList>
            <person name="Casaregola S."/>
            <person name="Devillers H."/>
            <person name="Grondin C."/>
        </authorList>
    </citation>
    <scope>NUCLEOTIDE SEQUENCE [LARGE SCALE GENOMIC DNA]</scope>
    <source>
        <strain evidence="17 18">CLIB 1767</strain>
    </source>
</reference>
<dbReference type="Pfam" id="PF03200">
    <property type="entry name" value="Glyco_hydro_63"/>
    <property type="match status" value="1"/>
</dbReference>
<dbReference type="OrthoDB" id="410058at2759"/>
<evidence type="ECO:0000313" key="18">
    <source>
        <dbReference type="Proteomes" id="UP000644660"/>
    </source>
</evidence>
<keyword evidence="8" id="KW-0472">Membrane</keyword>
<evidence type="ECO:0000256" key="9">
    <source>
        <dbReference type="ARBA" id="ARBA00023180"/>
    </source>
</evidence>
<accession>A0A8H2ZM50</accession>
<comment type="function">
    <text evidence="12">Cleaves the distal alpha 1,2-linked glucose residue from the Glc(3)Man(9)GlcNAc(2) oligosaccharide precursor.</text>
</comment>
<evidence type="ECO:0000256" key="4">
    <source>
        <dbReference type="ARBA" id="ARBA00022801"/>
    </source>
</evidence>
<keyword evidence="14" id="KW-0732">Signal</keyword>
<feature type="domain" description="Glycosyl hydrolase family 63 N-terminal" evidence="16">
    <location>
        <begin position="46"/>
        <end position="268"/>
    </location>
</feature>
<dbReference type="GO" id="GO:0005789">
    <property type="term" value="C:endoplasmic reticulum membrane"/>
    <property type="evidence" value="ECO:0007669"/>
    <property type="project" value="UniProtKB-SubCell"/>
</dbReference>
<sequence length="839" mass="96924">MLFGASNLTLFLMLIASCFAKETTQESFSSKETQEQTFETNTNSELLWAPYRSNCYFGIRPRFVDATPFIFGLMWFDTTKFDSMTRLRHFVSDEDHLERFTWEAYDPRLGGRENIIDPENNLNLTIHFAKTHDDQNWVVRVNGKPLDPTLNTTTSVILYMNQNIGKDPEGPSRLMHIDNGNEQNENTFEFTGYSEDLGKYEVLINDNYGNYYTNDTLDSVEVVPGCNASRTSHVGLTIPDTEVWRARDIFQSLLTDSIKDIVKELGETIEPGLVPSVLTLRNLHEFDQGNFHYIQKTFSMREEKGFEFDVVYNNLDSTQTIDSGKEATKLINDAIYEINVRFDNHFDIEDVANTGDKRKFAMEVLANLLGGIGYFHGSQMIDRETVLDETHFESIKFEHFREEGPYSLFTSVPSRGFFPRGFYWDEGFHLLQIMEYDFDLAFQIAVSWFQLIDENGWVAREVILGPEARSKVPQEFTIQSPQIANPPTLLLALSEMLTKLIEKENEPGFSHSVVDAEQEEGISSQLGSNFEYILKYSKIIYPHLKNHFKWFTDTQKGSIEEYFEDMEEDEQFQQVHQDFVYRWLGRTVTHCLPSGLDDYPRAEYPDVAELNVDTLAWVGTMARSMKNIAHILGLEKDETQYAEIERKIVENLDLLHWDPKTETYCDVTLDSEGDDEMERVCHEGYVSLLPFALKLMPRDSPKLKSLLTLMSDPDKLFSPFGLRSLSKQDEYFGAGENYWRGKIWMNINYLCLEAIEHYFPEVIAGSHETSELHDKQVSNMAKKLYTTLRENLINNVYGNWNETNYVYENYDPVDGHGTGSVQFTGWTSLIVNILRHQGV</sequence>
<dbReference type="GO" id="GO:0009311">
    <property type="term" value="P:oligosaccharide metabolic process"/>
    <property type="evidence" value="ECO:0007669"/>
    <property type="project" value="UniProtKB-UniRule"/>
</dbReference>
<comment type="catalytic activity">
    <reaction evidence="12">
        <text>N(4)-(alpha-D-Glc-(1-&gt;2)-alpha-D-Glc-(1-&gt;3)-alpha-D-Glc-(1-&gt;3)-alpha-D-Man-(1-&gt;2)-alpha-D-Man-(1-&gt;2)-alpha-D-Man-(1-&gt;3)-[alpha-D-Man-(1-&gt;2)-alpha-D-Man-(1-&gt;3)-[alpha-D-Man-(1-&gt;2)-alpha-D-Man-(1-&gt;6)]-alpha-D-Man-(1-&gt;6)]-beta-D-Man-(1-&gt;4)-beta-D-GlcNAc-(1-&gt;4)-beta-D-GlcNAc)-L-asparaginyl-[protein] + H2O = N(4)-(alpha-D-Glc-(1-&gt;3)-alpha-D-Glc-(1-&gt;3)-alpha-D-Man-(1-&gt;2)-alpha-D-Man-(1-&gt;2)-alpha-D-Man-(1-&gt;3)-[alpha-D-Man-(1-&gt;2)-alpha-D-Man-(1-&gt;3)-[alpha-D-Man-(1-&gt;2)-alpha-D-Man-(1-&gt;6)]-alpha-D-Man-(1-&gt;6)]-beta-D-Man-(1-&gt;4)-beta-D-GlcNAc-(1-&gt;4)-beta-D-GlcNAc)-L-asparaginyl-[protein] + beta-D-glucose</text>
        <dbReference type="Rhea" id="RHEA:55988"/>
        <dbReference type="Rhea" id="RHEA-COMP:12806"/>
        <dbReference type="Rhea" id="RHEA-COMP:14355"/>
        <dbReference type="ChEBI" id="CHEBI:15377"/>
        <dbReference type="ChEBI" id="CHEBI:15903"/>
        <dbReference type="ChEBI" id="CHEBI:59082"/>
        <dbReference type="ChEBI" id="CHEBI:132537"/>
        <dbReference type="EC" id="3.2.1.106"/>
    </reaction>
</comment>
<protein>
    <recommendedName>
        <fullName evidence="11 12">Mannosyl-oligosaccharide glucosidase</fullName>
        <ecNumber evidence="11 12">3.2.1.106</ecNumber>
    </recommendedName>
    <alternativeName>
        <fullName evidence="13">Glucosidase I</fullName>
    </alternativeName>
</protein>
<dbReference type="Pfam" id="PF16923">
    <property type="entry name" value="Glyco_hydro_63N"/>
    <property type="match status" value="1"/>
</dbReference>
<dbReference type="Gene3D" id="2.70.98.110">
    <property type="entry name" value="Glycosyl hydrolase family 63, N-terminal domain"/>
    <property type="match status" value="1"/>
</dbReference>
<evidence type="ECO:0000313" key="17">
    <source>
        <dbReference type="EMBL" id="CAB4256747.1"/>
    </source>
</evidence>
<keyword evidence="4 12" id="KW-0378">Hydrolase</keyword>
<evidence type="ECO:0000259" key="16">
    <source>
        <dbReference type="Pfam" id="PF16923"/>
    </source>
</evidence>
<comment type="pathway">
    <text evidence="13">Glycan metabolism; N-glycan degradation.</text>
</comment>
<dbReference type="PANTHER" id="PTHR10412">
    <property type="entry name" value="MANNOSYL-OLIGOSACCHARIDE GLUCOSIDASE"/>
    <property type="match status" value="1"/>
</dbReference>
<keyword evidence="3" id="KW-0812">Transmembrane</keyword>
<comment type="caution">
    <text evidence="17">The sequence shown here is derived from an EMBL/GenBank/DDBJ whole genome shotgun (WGS) entry which is preliminary data.</text>
</comment>
<dbReference type="EMBL" id="CAEFZW010000011">
    <property type="protein sequence ID" value="CAB4256747.1"/>
    <property type="molecule type" value="Genomic_DNA"/>
</dbReference>
<evidence type="ECO:0000256" key="11">
    <source>
        <dbReference type="ARBA" id="ARBA00038888"/>
    </source>
</evidence>
<keyword evidence="9 13" id="KW-0325">Glycoprotein</keyword>
<evidence type="ECO:0000259" key="15">
    <source>
        <dbReference type="Pfam" id="PF03200"/>
    </source>
</evidence>
<dbReference type="Gene3D" id="1.50.10.10">
    <property type="match status" value="1"/>
</dbReference>
<dbReference type="InterPro" id="IPR008928">
    <property type="entry name" value="6-hairpin_glycosidase_sf"/>
</dbReference>
<evidence type="ECO:0000256" key="14">
    <source>
        <dbReference type="SAM" id="SignalP"/>
    </source>
</evidence>
<evidence type="ECO:0000256" key="2">
    <source>
        <dbReference type="ARBA" id="ARBA00010833"/>
    </source>
</evidence>
<organism evidence="17 18">
    <name type="scientific">Maudiozyma barnettii</name>
    <dbReference type="NCBI Taxonomy" id="61262"/>
    <lineage>
        <taxon>Eukaryota</taxon>
        <taxon>Fungi</taxon>
        <taxon>Dikarya</taxon>
        <taxon>Ascomycota</taxon>
        <taxon>Saccharomycotina</taxon>
        <taxon>Saccharomycetes</taxon>
        <taxon>Saccharomycetales</taxon>
        <taxon>Saccharomycetaceae</taxon>
        <taxon>Maudiozyma</taxon>
    </lineage>
</organism>
<dbReference type="RefSeq" id="XP_041408591.1">
    <property type="nucleotide sequence ID" value="XM_041552657.1"/>
</dbReference>
<evidence type="ECO:0000256" key="13">
    <source>
        <dbReference type="RuleBase" id="RU369107"/>
    </source>
</evidence>
<evidence type="ECO:0000256" key="12">
    <source>
        <dbReference type="RuleBase" id="RU368089"/>
    </source>
</evidence>
<proteinExistence type="inferred from homology"/>
<dbReference type="GO" id="GO:0006487">
    <property type="term" value="P:protein N-linked glycosylation"/>
    <property type="evidence" value="ECO:0007669"/>
    <property type="project" value="UniProtKB-UniRule"/>
</dbReference>
<keyword evidence="5 12" id="KW-0256">Endoplasmic reticulum</keyword>
<dbReference type="GeneID" id="64859838"/>
<evidence type="ECO:0000256" key="10">
    <source>
        <dbReference type="ARBA" id="ARBA00023295"/>
    </source>
</evidence>
<evidence type="ECO:0000256" key="8">
    <source>
        <dbReference type="ARBA" id="ARBA00023136"/>
    </source>
</evidence>
<dbReference type="InterPro" id="IPR004888">
    <property type="entry name" value="Glycoside_hydrolase_63"/>
</dbReference>
<evidence type="ECO:0000256" key="1">
    <source>
        <dbReference type="ARBA" id="ARBA00004648"/>
    </source>
</evidence>
<comment type="similarity">
    <text evidence="2 12">Belongs to the glycosyl hydrolase 63 family.</text>
</comment>